<dbReference type="GO" id="GO:0016491">
    <property type="term" value="F:oxidoreductase activity"/>
    <property type="evidence" value="ECO:0007669"/>
    <property type="project" value="UniProtKB-KW"/>
</dbReference>
<evidence type="ECO:0000259" key="4">
    <source>
        <dbReference type="Pfam" id="PF22725"/>
    </source>
</evidence>
<dbReference type="Gene3D" id="3.40.50.720">
    <property type="entry name" value="NAD(P)-binding Rossmann-like Domain"/>
    <property type="match status" value="1"/>
</dbReference>
<evidence type="ECO:0000256" key="2">
    <source>
        <dbReference type="ARBA" id="ARBA00023002"/>
    </source>
</evidence>
<evidence type="ECO:0000256" key="1">
    <source>
        <dbReference type="ARBA" id="ARBA00010928"/>
    </source>
</evidence>
<dbReference type="PANTHER" id="PTHR22604">
    <property type="entry name" value="OXIDOREDUCTASES"/>
    <property type="match status" value="1"/>
</dbReference>
<dbReference type="SUPFAM" id="SSF51735">
    <property type="entry name" value="NAD(P)-binding Rossmann-fold domains"/>
    <property type="match status" value="1"/>
</dbReference>
<dbReference type="Pfam" id="PF22725">
    <property type="entry name" value="GFO_IDH_MocA_C3"/>
    <property type="match status" value="1"/>
</dbReference>
<dbReference type="InterPro" id="IPR036291">
    <property type="entry name" value="NAD(P)-bd_dom_sf"/>
</dbReference>
<dbReference type="Pfam" id="PF01408">
    <property type="entry name" value="GFO_IDH_MocA"/>
    <property type="match status" value="1"/>
</dbReference>
<dbReference type="Gene3D" id="3.30.360.10">
    <property type="entry name" value="Dihydrodipicolinate Reductase, domain 2"/>
    <property type="match status" value="1"/>
</dbReference>
<organism evidence="5">
    <name type="scientific">marine sediment metagenome</name>
    <dbReference type="NCBI Taxonomy" id="412755"/>
    <lineage>
        <taxon>unclassified sequences</taxon>
        <taxon>metagenomes</taxon>
        <taxon>ecological metagenomes</taxon>
    </lineage>
</organism>
<comment type="caution">
    <text evidence="5">The sequence shown here is derived from an EMBL/GenBank/DDBJ whole genome shotgun (WGS) entry which is preliminary data.</text>
</comment>
<dbReference type="EMBL" id="BARS01039254">
    <property type="protein sequence ID" value="GAG16825.1"/>
    <property type="molecule type" value="Genomic_DNA"/>
</dbReference>
<feature type="domain" description="GFO/IDH/MocA-like oxidoreductase" evidence="4">
    <location>
        <begin position="117"/>
        <end position="233"/>
    </location>
</feature>
<dbReference type="AlphaFoldDB" id="X0VER6"/>
<feature type="non-terminal residue" evidence="5">
    <location>
        <position position="254"/>
    </location>
</feature>
<feature type="domain" description="Gfo/Idh/MocA-like oxidoreductase N-terminal" evidence="3">
    <location>
        <begin position="5"/>
        <end position="105"/>
    </location>
</feature>
<evidence type="ECO:0000259" key="3">
    <source>
        <dbReference type="Pfam" id="PF01408"/>
    </source>
</evidence>
<gene>
    <name evidence="5" type="ORF">S01H1_59961</name>
</gene>
<dbReference type="GO" id="GO:0000166">
    <property type="term" value="F:nucleotide binding"/>
    <property type="evidence" value="ECO:0007669"/>
    <property type="project" value="InterPro"/>
</dbReference>
<name>X0VER6_9ZZZZ</name>
<dbReference type="PANTHER" id="PTHR22604:SF105">
    <property type="entry name" value="TRANS-1,2-DIHYDROBENZENE-1,2-DIOL DEHYDROGENASE"/>
    <property type="match status" value="1"/>
</dbReference>
<dbReference type="InterPro" id="IPR050984">
    <property type="entry name" value="Gfo/Idh/MocA_domain"/>
</dbReference>
<accession>X0VER6</accession>
<dbReference type="InterPro" id="IPR055170">
    <property type="entry name" value="GFO_IDH_MocA-like_dom"/>
</dbReference>
<reference evidence="5" key="1">
    <citation type="journal article" date="2014" name="Front. Microbiol.">
        <title>High frequency of phylogenetically diverse reductive dehalogenase-homologous genes in deep subseafloor sedimentary metagenomes.</title>
        <authorList>
            <person name="Kawai M."/>
            <person name="Futagami T."/>
            <person name="Toyoda A."/>
            <person name="Takaki Y."/>
            <person name="Nishi S."/>
            <person name="Hori S."/>
            <person name="Arai W."/>
            <person name="Tsubouchi T."/>
            <person name="Morono Y."/>
            <person name="Uchiyama I."/>
            <person name="Ito T."/>
            <person name="Fujiyama A."/>
            <person name="Inagaki F."/>
            <person name="Takami H."/>
        </authorList>
    </citation>
    <scope>NUCLEOTIDE SEQUENCE</scope>
    <source>
        <strain evidence="5">Expedition CK06-06</strain>
    </source>
</reference>
<sequence>KTFAKALQFLPGADLVAVGSRAAETAKNFAEVFDVRHQHAGYEQLAKDSEVDVVYIATPHPLHRENTILCLKAGKAVLCEKPFAINAGRALQMIDVARAEKLFVMEAMWTRFLPIIAKVCEWLEQGLIGPVRMLQADFGFSEDWDPQSRLLNPQVGGGALLDVGVYTVSLASMVFGQPPARITGMAHLGRTGVDEQSAIILGYDNGQLAVLTCAVQTETAKEAVIYGTKGSIRIGPSFFCATEATLSVNGKDEQ</sequence>
<dbReference type="InterPro" id="IPR000683">
    <property type="entry name" value="Gfo/Idh/MocA-like_OxRdtase_N"/>
</dbReference>
<feature type="non-terminal residue" evidence="5">
    <location>
        <position position="1"/>
    </location>
</feature>
<evidence type="ECO:0008006" key="6">
    <source>
        <dbReference type="Google" id="ProtNLM"/>
    </source>
</evidence>
<keyword evidence="2" id="KW-0560">Oxidoreductase</keyword>
<dbReference type="SUPFAM" id="SSF55347">
    <property type="entry name" value="Glyceraldehyde-3-phosphate dehydrogenase-like, C-terminal domain"/>
    <property type="match status" value="1"/>
</dbReference>
<comment type="similarity">
    <text evidence="1">Belongs to the Gfo/Idh/MocA family.</text>
</comment>
<proteinExistence type="inferred from homology"/>
<evidence type="ECO:0000313" key="5">
    <source>
        <dbReference type="EMBL" id="GAG16825.1"/>
    </source>
</evidence>
<protein>
    <recommendedName>
        <fullName evidence="6">Gfo/Idh/MocA-like oxidoreductase N-terminal domain-containing protein</fullName>
    </recommendedName>
</protein>